<evidence type="ECO:0000313" key="3">
    <source>
        <dbReference type="EMBL" id="CDY46585.1"/>
    </source>
</evidence>
<organism evidence="3 4">
    <name type="scientific">Brassica napus</name>
    <name type="common">Rape</name>
    <dbReference type="NCBI Taxonomy" id="3708"/>
    <lineage>
        <taxon>Eukaryota</taxon>
        <taxon>Viridiplantae</taxon>
        <taxon>Streptophyta</taxon>
        <taxon>Embryophyta</taxon>
        <taxon>Tracheophyta</taxon>
        <taxon>Spermatophyta</taxon>
        <taxon>Magnoliopsida</taxon>
        <taxon>eudicotyledons</taxon>
        <taxon>Gunneridae</taxon>
        <taxon>Pentapetalae</taxon>
        <taxon>rosids</taxon>
        <taxon>malvids</taxon>
        <taxon>Brassicales</taxon>
        <taxon>Brassicaceae</taxon>
        <taxon>Brassiceae</taxon>
        <taxon>Brassica</taxon>
    </lineage>
</organism>
<dbReference type="EMBL" id="LK032677">
    <property type="protein sequence ID" value="CDY46585.1"/>
    <property type="molecule type" value="Genomic_DNA"/>
</dbReference>
<reference evidence="3" key="2">
    <citation type="submission" date="2014-06" db="EMBL/GenBank/DDBJ databases">
        <authorList>
            <person name="Genoscope - CEA"/>
        </authorList>
    </citation>
    <scope>NUCLEOTIDE SEQUENCE</scope>
</reference>
<evidence type="ECO:0000256" key="1">
    <source>
        <dbReference type="SAM" id="Phobius"/>
    </source>
</evidence>
<proteinExistence type="predicted"/>
<dbReference type="EMBL" id="HG994371">
    <property type="protein sequence ID" value="CAF1961637.1"/>
    <property type="molecule type" value="Genomic_DNA"/>
</dbReference>
<protein>
    <submittedName>
        <fullName evidence="2">(rape) hypothetical protein</fullName>
    </submittedName>
    <submittedName>
        <fullName evidence="3">BnaCnng14070D protein</fullName>
    </submittedName>
</protein>
<dbReference type="PaxDb" id="3708-A0A078I6R8"/>
<gene>
    <name evidence="3" type="primary">BnaCnng14070D</name>
    <name evidence="2" type="ORF">DARMORV10_C07P11200.1</name>
    <name evidence="3" type="ORF">GSBRNA2T00085828001</name>
</gene>
<evidence type="ECO:0000313" key="2">
    <source>
        <dbReference type="EMBL" id="CAF1961637.1"/>
    </source>
</evidence>
<reference evidence="3 4" key="1">
    <citation type="journal article" date="2014" name="Science">
        <title>Plant genetics. Early allopolyploid evolution in the post-Neolithic Brassica napus oilseed genome.</title>
        <authorList>
            <person name="Chalhoub B."/>
            <person name="Denoeud F."/>
            <person name="Liu S."/>
            <person name="Parkin I.A."/>
            <person name="Tang H."/>
            <person name="Wang X."/>
            <person name="Chiquet J."/>
            <person name="Belcram H."/>
            <person name="Tong C."/>
            <person name="Samans B."/>
            <person name="Correa M."/>
            <person name="Da Silva C."/>
            <person name="Just J."/>
            <person name="Falentin C."/>
            <person name="Koh C.S."/>
            <person name="Le Clainche I."/>
            <person name="Bernard M."/>
            <person name="Bento P."/>
            <person name="Noel B."/>
            <person name="Labadie K."/>
            <person name="Alberti A."/>
            <person name="Charles M."/>
            <person name="Arnaud D."/>
            <person name="Guo H."/>
            <person name="Daviaud C."/>
            <person name="Alamery S."/>
            <person name="Jabbari K."/>
            <person name="Zhao M."/>
            <person name="Edger P.P."/>
            <person name="Chelaifa H."/>
            <person name="Tack D."/>
            <person name="Lassalle G."/>
            <person name="Mestiri I."/>
            <person name="Schnel N."/>
            <person name="Le Paslier M.C."/>
            <person name="Fan G."/>
            <person name="Renault V."/>
            <person name="Bayer P.E."/>
            <person name="Golicz A.A."/>
            <person name="Manoli S."/>
            <person name="Lee T.H."/>
            <person name="Thi V.H."/>
            <person name="Chalabi S."/>
            <person name="Hu Q."/>
            <person name="Fan C."/>
            <person name="Tollenaere R."/>
            <person name="Lu Y."/>
            <person name="Battail C."/>
            <person name="Shen J."/>
            <person name="Sidebottom C.H."/>
            <person name="Wang X."/>
            <person name="Canaguier A."/>
            <person name="Chauveau A."/>
            <person name="Berard A."/>
            <person name="Deniot G."/>
            <person name="Guan M."/>
            <person name="Liu Z."/>
            <person name="Sun F."/>
            <person name="Lim Y.P."/>
            <person name="Lyons E."/>
            <person name="Town C.D."/>
            <person name="Bancroft I."/>
            <person name="Wang X."/>
            <person name="Meng J."/>
            <person name="Ma J."/>
            <person name="Pires J.C."/>
            <person name="King G.J."/>
            <person name="Brunel D."/>
            <person name="Delourme R."/>
            <person name="Renard M."/>
            <person name="Aury J.M."/>
            <person name="Adams K.L."/>
            <person name="Batley J."/>
            <person name="Snowdon R.J."/>
            <person name="Tost J."/>
            <person name="Edwards D."/>
            <person name="Zhou Y."/>
            <person name="Hua W."/>
            <person name="Sharpe A.G."/>
            <person name="Paterson A.H."/>
            <person name="Guan C."/>
            <person name="Wincker P."/>
        </authorList>
    </citation>
    <scope>NUCLEOTIDE SEQUENCE [LARGE SCALE GENOMIC DNA]</scope>
    <source>
        <strain evidence="4">cv. Darmor-bzh</strain>
    </source>
</reference>
<dbReference type="AlphaFoldDB" id="A0A078I6R8"/>
<keyword evidence="1" id="KW-0472">Membrane</keyword>
<name>A0A078I6R8_BRANA</name>
<sequence length="52" mass="6311">MQRDAIRQLYHSKEASLWVAFWDHIYHMVLMFMYLIAYVMCTLGPLNIFVRS</sequence>
<keyword evidence="1" id="KW-0812">Transmembrane</keyword>
<keyword evidence="4" id="KW-1185">Reference proteome</keyword>
<feature type="transmembrane region" description="Helical" evidence="1">
    <location>
        <begin position="25"/>
        <end position="50"/>
    </location>
</feature>
<reference evidence="2" key="3">
    <citation type="submission" date="2021-01" db="EMBL/GenBank/DDBJ databases">
        <authorList>
            <consortium name="Genoscope - CEA"/>
            <person name="William W."/>
        </authorList>
    </citation>
    <scope>NUCLEOTIDE SEQUENCE</scope>
</reference>
<dbReference type="Proteomes" id="UP001295469">
    <property type="component" value="Chromosome C07"/>
</dbReference>
<dbReference type="Proteomes" id="UP000028999">
    <property type="component" value="Unassembled WGS sequence"/>
</dbReference>
<accession>A0A078I6R8</accession>
<evidence type="ECO:0000313" key="4">
    <source>
        <dbReference type="Proteomes" id="UP000028999"/>
    </source>
</evidence>
<dbReference type="Gramene" id="CDY46585">
    <property type="protein sequence ID" value="CDY46585"/>
    <property type="gene ID" value="GSBRNA2T00085828001"/>
</dbReference>
<keyword evidence="1" id="KW-1133">Transmembrane helix</keyword>